<dbReference type="AlphaFoldDB" id="A0A831ZJ31"/>
<dbReference type="InterPro" id="IPR036453">
    <property type="entry name" value="GluRdtase_dimer_dom_sf"/>
</dbReference>
<evidence type="ECO:0000256" key="8">
    <source>
        <dbReference type="ARBA" id="ARBA00068659"/>
    </source>
</evidence>
<comment type="domain">
    <text evidence="9">Possesses an unusual extended V-shaped dimeric structure with each monomer consisting of three distinct domains arranged along a curved 'spinal' alpha-helix. The N-terminal catalytic domain specifically recognizes the glutamate moiety of the substrate. The second domain is the NADPH-binding domain, and the third C-terminal domain is responsible for dimerization.</text>
</comment>
<comment type="catalytic activity">
    <reaction evidence="7 9 14">
        <text>(S)-4-amino-5-oxopentanoate + tRNA(Glu) + NADP(+) = L-glutamyl-tRNA(Glu) + NADPH + H(+)</text>
        <dbReference type="Rhea" id="RHEA:12344"/>
        <dbReference type="Rhea" id="RHEA-COMP:9663"/>
        <dbReference type="Rhea" id="RHEA-COMP:9680"/>
        <dbReference type="ChEBI" id="CHEBI:15378"/>
        <dbReference type="ChEBI" id="CHEBI:57501"/>
        <dbReference type="ChEBI" id="CHEBI:57783"/>
        <dbReference type="ChEBI" id="CHEBI:58349"/>
        <dbReference type="ChEBI" id="CHEBI:78442"/>
        <dbReference type="ChEBI" id="CHEBI:78520"/>
        <dbReference type="EC" id="1.2.1.70"/>
    </reaction>
</comment>
<dbReference type="Gene3D" id="3.40.50.720">
    <property type="entry name" value="NAD(P)-binding Rossmann-like Domain"/>
    <property type="match status" value="1"/>
</dbReference>
<dbReference type="InterPro" id="IPR036343">
    <property type="entry name" value="GluRdtase_N_sf"/>
</dbReference>
<feature type="binding site" evidence="9 12">
    <location>
        <begin position="189"/>
        <end position="194"/>
    </location>
    <ligand>
        <name>NADP(+)</name>
        <dbReference type="ChEBI" id="CHEBI:58349"/>
    </ligand>
</feature>
<dbReference type="PIRSF" id="PIRSF000445">
    <property type="entry name" value="4pyrrol_synth_GluRdtase"/>
    <property type="match status" value="1"/>
</dbReference>
<proteinExistence type="inferred from homology"/>
<comment type="similarity">
    <text evidence="2 9 14">Belongs to the glutamyl-tRNA reductase family.</text>
</comment>
<comment type="subunit">
    <text evidence="9">Homodimer.</text>
</comment>
<accession>A0A831ZJ31</accession>
<name>A0A831ZJ31_9BACT</name>
<evidence type="ECO:0000259" key="15">
    <source>
        <dbReference type="Pfam" id="PF00745"/>
    </source>
</evidence>
<keyword evidence="6 9" id="KW-0627">Porphyrin biosynthesis</keyword>
<feature type="active site" description="Nucleophile" evidence="9 10">
    <location>
        <position position="50"/>
    </location>
</feature>
<evidence type="ECO:0000256" key="11">
    <source>
        <dbReference type="PIRSR" id="PIRSR000445-2"/>
    </source>
</evidence>
<dbReference type="SUPFAM" id="SSF69742">
    <property type="entry name" value="Glutamyl tRNA-reductase catalytic, N-terminal domain"/>
    <property type="match status" value="1"/>
</dbReference>
<evidence type="ECO:0000256" key="12">
    <source>
        <dbReference type="PIRSR" id="PIRSR000445-3"/>
    </source>
</evidence>
<dbReference type="Pfam" id="PF05201">
    <property type="entry name" value="GlutR_N"/>
    <property type="match status" value="1"/>
</dbReference>
<dbReference type="EMBL" id="DSTK01000011">
    <property type="protein sequence ID" value="HFK96286.1"/>
    <property type="molecule type" value="Genomic_DNA"/>
</dbReference>
<evidence type="ECO:0000256" key="5">
    <source>
        <dbReference type="ARBA" id="ARBA00023002"/>
    </source>
</evidence>
<feature type="binding site" evidence="9 11">
    <location>
        <begin position="114"/>
        <end position="116"/>
    </location>
    <ligand>
        <name>substrate</name>
    </ligand>
</feature>
<dbReference type="InterPro" id="IPR018214">
    <property type="entry name" value="GluRdtase_CS"/>
</dbReference>
<feature type="site" description="Important for activity" evidence="9 13">
    <location>
        <position position="99"/>
    </location>
</feature>
<feature type="domain" description="Tetrapyrrole biosynthesis glutamyl-tRNA reductase dimerisation" evidence="15">
    <location>
        <begin position="320"/>
        <end position="419"/>
    </location>
</feature>
<dbReference type="PANTHER" id="PTHR43013:SF1">
    <property type="entry name" value="GLUTAMYL-TRNA REDUCTASE"/>
    <property type="match status" value="1"/>
</dbReference>
<dbReference type="NCBIfam" id="TIGR01035">
    <property type="entry name" value="hemA"/>
    <property type="match status" value="1"/>
</dbReference>
<evidence type="ECO:0000313" key="18">
    <source>
        <dbReference type="EMBL" id="HFK96286.1"/>
    </source>
</evidence>
<dbReference type="Pfam" id="PF00745">
    <property type="entry name" value="GlutR_dimer"/>
    <property type="match status" value="1"/>
</dbReference>
<comment type="caution">
    <text evidence="18">The sequence shown here is derived from an EMBL/GenBank/DDBJ whole genome shotgun (WGS) entry which is preliminary data.</text>
</comment>
<reference evidence="18" key="1">
    <citation type="journal article" date="2020" name="mSystems">
        <title>Genome- and Community-Level Interaction Insights into Carbon Utilization and Element Cycling Functions of Hydrothermarchaeota in Hydrothermal Sediment.</title>
        <authorList>
            <person name="Zhou Z."/>
            <person name="Liu Y."/>
            <person name="Xu W."/>
            <person name="Pan J."/>
            <person name="Luo Z.H."/>
            <person name="Li M."/>
        </authorList>
    </citation>
    <scope>NUCLEOTIDE SEQUENCE [LARGE SCALE GENOMIC DNA]</scope>
    <source>
        <strain evidence="18">SpSt-456</strain>
    </source>
</reference>
<dbReference type="FunFam" id="3.40.50.720:FF:000031">
    <property type="entry name" value="Glutamyl-tRNA reductase"/>
    <property type="match status" value="1"/>
</dbReference>
<dbReference type="GO" id="GO:0019353">
    <property type="term" value="P:protoporphyrinogen IX biosynthetic process from glutamate"/>
    <property type="evidence" value="ECO:0007669"/>
    <property type="project" value="TreeGrafter"/>
</dbReference>
<evidence type="ECO:0000256" key="1">
    <source>
        <dbReference type="ARBA" id="ARBA00005059"/>
    </source>
</evidence>
<evidence type="ECO:0000256" key="6">
    <source>
        <dbReference type="ARBA" id="ARBA00023244"/>
    </source>
</evidence>
<evidence type="ECO:0000256" key="3">
    <source>
        <dbReference type="ARBA" id="ARBA00012970"/>
    </source>
</evidence>
<organism evidence="18">
    <name type="scientific">Desulfacinum infernum</name>
    <dbReference type="NCBI Taxonomy" id="35837"/>
    <lineage>
        <taxon>Bacteria</taxon>
        <taxon>Pseudomonadati</taxon>
        <taxon>Thermodesulfobacteriota</taxon>
        <taxon>Syntrophobacteria</taxon>
        <taxon>Syntrophobacterales</taxon>
        <taxon>Syntrophobacteraceae</taxon>
        <taxon>Desulfacinum</taxon>
    </lineage>
</organism>
<dbReference type="PANTHER" id="PTHR43013">
    <property type="entry name" value="GLUTAMYL-TRNA REDUCTASE"/>
    <property type="match status" value="1"/>
</dbReference>
<evidence type="ECO:0000256" key="14">
    <source>
        <dbReference type="RuleBase" id="RU000584"/>
    </source>
</evidence>
<evidence type="ECO:0000259" key="16">
    <source>
        <dbReference type="Pfam" id="PF01488"/>
    </source>
</evidence>
<evidence type="ECO:0000259" key="17">
    <source>
        <dbReference type="Pfam" id="PF05201"/>
    </source>
</evidence>
<dbReference type="Gene3D" id="3.30.460.30">
    <property type="entry name" value="Glutamyl-tRNA reductase, N-terminal domain"/>
    <property type="match status" value="1"/>
</dbReference>
<keyword evidence="4 9" id="KW-0521">NADP</keyword>
<evidence type="ECO:0000256" key="4">
    <source>
        <dbReference type="ARBA" id="ARBA00022857"/>
    </source>
</evidence>
<dbReference type="SUPFAM" id="SSF69075">
    <property type="entry name" value="Glutamyl tRNA-reductase dimerization domain"/>
    <property type="match status" value="1"/>
</dbReference>
<dbReference type="InterPro" id="IPR036291">
    <property type="entry name" value="NAD(P)-bd_dom_sf"/>
</dbReference>
<feature type="binding site" evidence="9 11">
    <location>
        <position position="109"/>
    </location>
    <ligand>
        <name>substrate</name>
    </ligand>
</feature>
<dbReference type="NCBIfam" id="NF000744">
    <property type="entry name" value="PRK00045.1-3"/>
    <property type="match status" value="1"/>
</dbReference>
<dbReference type="PROSITE" id="PS00747">
    <property type="entry name" value="GLUTR"/>
    <property type="match status" value="1"/>
</dbReference>
<dbReference type="CDD" id="cd05213">
    <property type="entry name" value="NAD_bind_Glutamyl_tRNA_reduct"/>
    <property type="match status" value="1"/>
</dbReference>
<dbReference type="InterPro" id="IPR006151">
    <property type="entry name" value="Shikm_DH/Glu-tRNA_Rdtase"/>
</dbReference>
<dbReference type="GO" id="GO:0008883">
    <property type="term" value="F:glutamyl-tRNA reductase activity"/>
    <property type="evidence" value="ECO:0007669"/>
    <property type="project" value="UniProtKB-UniRule"/>
</dbReference>
<dbReference type="SUPFAM" id="SSF51735">
    <property type="entry name" value="NAD(P)-binding Rossmann-fold domains"/>
    <property type="match status" value="1"/>
</dbReference>
<feature type="binding site" evidence="9 11">
    <location>
        <position position="120"/>
    </location>
    <ligand>
        <name>substrate</name>
    </ligand>
</feature>
<dbReference type="FunFam" id="3.30.460.30:FF:000001">
    <property type="entry name" value="Glutamyl-tRNA reductase"/>
    <property type="match status" value="1"/>
</dbReference>
<dbReference type="GO" id="GO:0050661">
    <property type="term" value="F:NADP binding"/>
    <property type="evidence" value="ECO:0007669"/>
    <property type="project" value="InterPro"/>
</dbReference>
<dbReference type="EC" id="1.2.1.70" evidence="3 9"/>
<comment type="function">
    <text evidence="9">Catalyzes the NADPH-dependent reduction of glutamyl-tRNA(Glu) to glutamate 1-semialdehyde (GSA).</text>
</comment>
<feature type="domain" description="Glutamyl-tRNA reductase N-terminal" evidence="17">
    <location>
        <begin position="6"/>
        <end position="156"/>
    </location>
</feature>
<feature type="domain" description="Quinate/shikimate 5-dehydrogenase/glutamyl-tRNA reductase" evidence="16">
    <location>
        <begin position="171"/>
        <end position="306"/>
    </location>
</feature>
<dbReference type="InterPro" id="IPR015895">
    <property type="entry name" value="4pyrrol_synth_GluRdtase_N"/>
</dbReference>
<gene>
    <name evidence="9" type="primary">hemA</name>
    <name evidence="18" type="ORF">ENS06_03050</name>
</gene>
<protein>
    <recommendedName>
        <fullName evidence="8 9">Glutamyl-tRNA reductase</fullName>
        <shortName evidence="9">GluTR</shortName>
        <ecNumber evidence="3 9">1.2.1.70</ecNumber>
    </recommendedName>
</protein>
<evidence type="ECO:0000256" key="9">
    <source>
        <dbReference type="HAMAP-Rule" id="MF_00087"/>
    </source>
</evidence>
<evidence type="ECO:0000256" key="2">
    <source>
        <dbReference type="ARBA" id="ARBA00005916"/>
    </source>
</evidence>
<evidence type="ECO:0000256" key="7">
    <source>
        <dbReference type="ARBA" id="ARBA00047464"/>
    </source>
</evidence>
<sequence length="434" mass="49348">MDIYLVGMNHKTAPVEIRERIAQVCRMDANPLEQRPHCKAVEELFFLSTCNRVEFLFTTRNGSDGVQEITELMVRLIGLPKDTVLKHFYVHKNLEAVRHLFRVAAGLDSMVVGEPQILGQIKDAYREATQYRTVGVVLNRLLHKTFSVAKRVRTETNIGCHAVSVSYAAVELAKKIFGDLKDKRVMLIGAGEMAELAAEHFRGHGVRDMVVANRTVERAVELARRFHAQTVPFAHFLDALLDVDIVLCSTAAAQPILYAADLKPRMRKRKNRPLFFIDIAMPRNVDPKVHEIDNVYLYDIDDLKGIVDLNLSERRHEAEKAQFIIDTETLQFQQWLQTLDVVPTIIALRRKAESIRQAELRKTLSQLPGLGDKEKEAIGVLTESMIKKLLHDPIVFLKKKSVRESKNLYVSFTQQLFNLDQEDAPARSLDCTDG</sequence>
<feature type="binding site" evidence="9 11">
    <location>
        <begin position="49"/>
        <end position="52"/>
    </location>
    <ligand>
        <name>substrate</name>
    </ligand>
</feature>
<dbReference type="InterPro" id="IPR015896">
    <property type="entry name" value="4pyrrol_synth_GluRdtase_dimer"/>
</dbReference>
<dbReference type="HAMAP" id="MF_00087">
    <property type="entry name" value="Glu_tRNA_reductase"/>
    <property type="match status" value="1"/>
</dbReference>
<evidence type="ECO:0000256" key="13">
    <source>
        <dbReference type="PIRSR" id="PIRSR000445-4"/>
    </source>
</evidence>
<dbReference type="UniPathway" id="UPA00251">
    <property type="reaction ID" value="UER00316"/>
</dbReference>
<comment type="pathway">
    <text evidence="1 9 14">Porphyrin-containing compound metabolism; protoporphyrin-IX biosynthesis; 5-aminolevulinate from L-glutamyl-tRNA(Glu): step 1/2.</text>
</comment>
<keyword evidence="5 9" id="KW-0560">Oxidoreductase</keyword>
<evidence type="ECO:0000256" key="10">
    <source>
        <dbReference type="PIRSR" id="PIRSR000445-1"/>
    </source>
</evidence>
<dbReference type="InterPro" id="IPR000343">
    <property type="entry name" value="4pyrrol_synth_GluRdtase"/>
</dbReference>
<dbReference type="Pfam" id="PF01488">
    <property type="entry name" value="Shikimate_DH"/>
    <property type="match status" value="1"/>
</dbReference>
<comment type="miscellaneous">
    <text evidence="9">During catalysis, the active site Cys acts as a nucleophile attacking the alpha-carbonyl group of tRNA-bound glutamate with the formation of a thioester intermediate between enzyme and glutamate, and the concomitant release of tRNA(Glu). The thioester intermediate is finally reduced by direct hydride transfer from NADPH, to form the product GSA.</text>
</comment>